<keyword evidence="1" id="KW-1133">Transmembrane helix</keyword>
<feature type="transmembrane region" description="Helical" evidence="1">
    <location>
        <begin position="237"/>
        <end position="258"/>
    </location>
</feature>
<keyword evidence="1" id="KW-0812">Transmembrane</keyword>
<dbReference type="PANTHER" id="PTHR30590">
    <property type="entry name" value="INNER MEMBRANE PROTEIN"/>
    <property type="match status" value="1"/>
</dbReference>
<feature type="transmembrane region" description="Helical" evidence="1">
    <location>
        <begin position="52"/>
        <end position="79"/>
    </location>
</feature>
<protein>
    <recommendedName>
        <fullName evidence="2">DUF418 domain-containing protein</fullName>
    </recommendedName>
</protein>
<feature type="transmembrane region" description="Helical" evidence="1">
    <location>
        <begin position="12"/>
        <end position="32"/>
    </location>
</feature>
<evidence type="ECO:0000313" key="3">
    <source>
        <dbReference type="EMBL" id="SER68275.1"/>
    </source>
</evidence>
<feature type="transmembrane region" description="Helical" evidence="1">
    <location>
        <begin position="115"/>
        <end position="130"/>
    </location>
</feature>
<dbReference type="Proteomes" id="UP000199687">
    <property type="component" value="Unassembled WGS sequence"/>
</dbReference>
<proteinExistence type="predicted"/>
<name>A0A1H9R6W3_9BACI</name>
<dbReference type="AlphaFoldDB" id="A0A1H9R6W3"/>
<accession>A0A1H9R6W3</accession>
<feature type="transmembrane region" description="Helical" evidence="1">
    <location>
        <begin position="304"/>
        <end position="323"/>
    </location>
</feature>
<feature type="transmembrane region" description="Helical" evidence="1">
    <location>
        <begin position="205"/>
        <end position="225"/>
    </location>
</feature>
<evidence type="ECO:0000259" key="2">
    <source>
        <dbReference type="Pfam" id="PF04235"/>
    </source>
</evidence>
<dbReference type="InterPro" id="IPR007349">
    <property type="entry name" value="DUF418"/>
</dbReference>
<feature type="transmembrane region" description="Helical" evidence="1">
    <location>
        <begin position="264"/>
        <end position="284"/>
    </location>
</feature>
<evidence type="ECO:0000313" key="4">
    <source>
        <dbReference type="Proteomes" id="UP000199687"/>
    </source>
</evidence>
<feature type="transmembrane region" description="Helical" evidence="1">
    <location>
        <begin position="329"/>
        <end position="353"/>
    </location>
</feature>
<feature type="transmembrane region" description="Helical" evidence="1">
    <location>
        <begin position="91"/>
        <end position="109"/>
    </location>
</feature>
<sequence>MNTNRISLIDGLRGFSLLGILLANLLIFQYGMFGKDEIAFYDLPGWDMAGYYFMEIFVETSFMPIFSFIFGYSLILMVHKLQEKQLPVKRYFFRRFLALMVFGLLHMYFIWDGDILFAYGSLGIILLMYLKRKPKTLLVWFIILASINFLFGFGGTAEESDLLYSKETITAFLQESTVIFQNGSYSEITDHRLNDTPMELSDGEMIAIMILAPFTIMPMFLLGMYAAHRKWLLKPQYFKKMALLLIPIGLLLKISPYFISIVDFSMTGGSVLALGYVFLFSHFYQKWNQHHVIKAFEKFGKLSLTNYILQSIIFTLIFYGYGLGLFAKLGVWAAALIGIVIYTLQVVFSNWYMNHFKQGPLERIIRMVVYWSFKSKPKEKKPVELVEEHG</sequence>
<dbReference type="EMBL" id="FOGL01000008">
    <property type="protein sequence ID" value="SER68275.1"/>
    <property type="molecule type" value="Genomic_DNA"/>
</dbReference>
<keyword evidence="1" id="KW-0472">Membrane</keyword>
<evidence type="ECO:0000256" key="1">
    <source>
        <dbReference type="SAM" id="Phobius"/>
    </source>
</evidence>
<dbReference type="OrthoDB" id="9807744at2"/>
<reference evidence="3 4" key="1">
    <citation type="submission" date="2016-10" db="EMBL/GenBank/DDBJ databases">
        <authorList>
            <person name="de Groot N.N."/>
        </authorList>
    </citation>
    <scope>NUCLEOTIDE SEQUENCE [LARGE SCALE GENOMIC DNA]</scope>
    <source>
        <strain evidence="3 4">CGMCC 1.7727</strain>
    </source>
</reference>
<gene>
    <name evidence="3" type="ORF">SAMN04487944_10843</name>
</gene>
<dbReference type="InterPro" id="IPR052529">
    <property type="entry name" value="Bact_Transport_Assoc"/>
</dbReference>
<dbReference type="PANTHER" id="PTHR30590:SF2">
    <property type="entry name" value="INNER MEMBRANE PROTEIN"/>
    <property type="match status" value="1"/>
</dbReference>
<feature type="transmembrane region" description="Helical" evidence="1">
    <location>
        <begin position="137"/>
        <end position="157"/>
    </location>
</feature>
<dbReference type="STRING" id="531814.SAMN04487944_10843"/>
<keyword evidence="4" id="KW-1185">Reference proteome</keyword>
<dbReference type="Pfam" id="PF04235">
    <property type="entry name" value="DUF418"/>
    <property type="match status" value="1"/>
</dbReference>
<organism evidence="3 4">
    <name type="scientific">Gracilibacillus ureilyticus</name>
    <dbReference type="NCBI Taxonomy" id="531814"/>
    <lineage>
        <taxon>Bacteria</taxon>
        <taxon>Bacillati</taxon>
        <taxon>Bacillota</taxon>
        <taxon>Bacilli</taxon>
        <taxon>Bacillales</taxon>
        <taxon>Bacillaceae</taxon>
        <taxon>Gracilibacillus</taxon>
    </lineage>
</organism>
<feature type="domain" description="DUF418" evidence="2">
    <location>
        <begin position="234"/>
        <end position="371"/>
    </location>
</feature>
<dbReference type="RefSeq" id="WP_089740595.1">
    <property type="nucleotide sequence ID" value="NZ_FOGL01000008.1"/>
</dbReference>